<dbReference type="PANTHER" id="PTHR11851">
    <property type="entry name" value="METALLOPROTEASE"/>
    <property type="match status" value="1"/>
</dbReference>
<dbReference type="InterPro" id="IPR011765">
    <property type="entry name" value="Pept_M16_N"/>
</dbReference>
<dbReference type="Pfam" id="PF00675">
    <property type="entry name" value="Peptidase_M16"/>
    <property type="match status" value="1"/>
</dbReference>
<evidence type="ECO:0000313" key="3">
    <source>
        <dbReference type="Proteomes" id="UP000008068"/>
    </source>
</evidence>
<dbReference type="InterPro" id="IPR011249">
    <property type="entry name" value="Metalloenz_LuxS/M16"/>
</dbReference>
<gene>
    <name evidence="2" type="primary">Cbn-ucr-2.3</name>
    <name evidence="2" type="ORF">CAEBREN_16365</name>
</gene>
<dbReference type="InterPro" id="IPR050361">
    <property type="entry name" value="MPP/UQCRC_Complex"/>
</dbReference>
<dbReference type="OMA" id="HERMVLY"/>
<dbReference type="GO" id="GO:0046872">
    <property type="term" value="F:metal ion binding"/>
    <property type="evidence" value="ECO:0007669"/>
    <property type="project" value="InterPro"/>
</dbReference>
<evidence type="ECO:0000313" key="2">
    <source>
        <dbReference type="EMBL" id="EGT47816.1"/>
    </source>
</evidence>
<organism evidence="3">
    <name type="scientific">Caenorhabditis brenneri</name>
    <name type="common">Nematode worm</name>
    <dbReference type="NCBI Taxonomy" id="135651"/>
    <lineage>
        <taxon>Eukaryota</taxon>
        <taxon>Metazoa</taxon>
        <taxon>Ecdysozoa</taxon>
        <taxon>Nematoda</taxon>
        <taxon>Chromadorea</taxon>
        <taxon>Rhabditida</taxon>
        <taxon>Rhabditina</taxon>
        <taxon>Rhabditomorpha</taxon>
        <taxon>Rhabditoidea</taxon>
        <taxon>Rhabditidae</taxon>
        <taxon>Peloderinae</taxon>
        <taxon>Caenorhabditis</taxon>
    </lineage>
</organism>
<dbReference type="STRING" id="135651.G0MYT3"/>
<dbReference type="eggNOG" id="KOG2583">
    <property type="taxonomic scope" value="Eukaryota"/>
</dbReference>
<evidence type="ECO:0000259" key="1">
    <source>
        <dbReference type="Pfam" id="PF00675"/>
    </source>
</evidence>
<dbReference type="SUPFAM" id="SSF63411">
    <property type="entry name" value="LuxS/MPP-like metallohydrolase"/>
    <property type="match status" value="2"/>
</dbReference>
<dbReference type="OrthoDB" id="6369905at2759"/>
<dbReference type="FunFam" id="3.30.830.10:FF:000039">
    <property type="entry name" value="Ubiquinol-cytochrome c reductase core subunit 2"/>
    <property type="match status" value="1"/>
</dbReference>
<dbReference type="AlphaFoldDB" id="G0MYT3"/>
<dbReference type="PANTHER" id="PTHR11851:SF226">
    <property type="entry name" value="CYTOCHROME B-C1 COMPLEX SUBUNIT 2, MITOCHONDRIAL"/>
    <property type="match status" value="1"/>
</dbReference>
<feature type="domain" description="Peptidase M16 N-terminal" evidence="1">
    <location>
        <begin position="36"/>
        <end position="127"/>
    </location>
</feature>
<sequence length="379" mass="40706">MRPSLVVKHAAALKSRNPPAFLQSKLENGLTVVSQEKNGAVSELSSFATRDVFGVRISVARDQAPYALQILGHVAAKPAFKPWEIEDITPTILADLSQKTPYNIVIEDIHHAAFRSGSLSHSLYSPKSNVGTYKSEELSQFASKHFVNGNGVLVGVNVDEELLKNYAEGSGVVANGSVVKSRDSKFRGGDYRRFCKMNGVHIIVAGPGAAVGDIKKQAVQAVFLAHIGRVSPLKFATLPGSKTQLGLSSKLPEGVAGSGFNLMYEDTGIVGVYLIASGANADASVRATVEALKAPKVQELDACKKRAINEILFNAENNLHSAYGLATTALFTNSKQIDLIAEIQKVQSRDIEEFAKTTFERLAISAYGNCAKIPYSDEI</sequence>
<protein>
    <submittedName>
        <fullName evidence="2">CBN-UCR-2.3 protein</fullName>
    </submittedName>
</protein>
<proteinExistence type="predicted"/>
<dbReference type="Proteomes" id="UP000008068">
    <property type="component" value="Unassembled WGS sequence"/>
</dbReference>
<dbReference type="HOGENOM" id="CLU_009902_0_0_1"/>
<dbReference type="GO" id="GO:0005739">
    <property type="term" value="C:mitochondrion"/>
    <property type="evidence" value="ECO:0007669"/>
    <property type="project" value="TreeGrafter"/>
</dbReference>
<name>G0MYT3_CAEBE</name>
<dbReference type="EMBL" id="GL379821">
    <property type="protein sequence ID" value="EGT47816.1"/>
    <property type="molecule type" value="Genomic_DNA"/>
</dbReference>
<accession>G0MYT3</accession>
<reference evidence="3" key="1">
    <citation type="submission" date="2011-07" db="EMBL/GenBank/DDBJ databases">
        <authorList>
            <consortium name="Caenorhabditis brenneri Sequencing and Analysis Consortium"/>
            <person name="Wilson R.K."/>
        </authorList>
    </citation>
    <scope>NUCLEOTIDE SEQUENCE [LARGE SCALE GENOMIC DNA]</scope>
    <source>
        <strain evidence="3">PB2801</strain>
    </source>
</reference>
<dbReference type="Gene3D" id="3.30.830.10">
    <property type="entry name" value="Metalloenzyme, LuxS/M16 peptidase-like"/>
    <property type="match status" value="2"/>
</dbReference>
<dbReference type="GO" id="GO:0006457">
    <property type="term" value="P:protein folding"/>
    <property type="evidence" value="ECO:0007669"/>
    <property type="project" value="EnsemblMetazoa"/>
</dbReference>
<dbReference type="InParanoid" id="G0MYT3"/>
<keyword evidence="3" id="KW-1185">Reference proteome</keyword>